<organism evidence="2 3">
    <name type="scientific">Hypothenemus hampei</name>
    <name type="common">Coffee berry borer</name>
    <dbReference type="NCBI Taxonomy" id="57062"/>
    <lineage>
        <taxon>Eukaryota</taxon>
        <taxon>Metazoa</taxon>
        <taxon>Ecdysozoa</taxon>
        <taxon>Arthropoda</taxon>
        <taxon>Hexapoda</taxon>
        <taxon>Insecta</taxon>
        <taxon>Pterygota</taxon>
        <taxon>Neoptera</taxon>
        <taxon>Endopterygota</taxon>
        <taxon>Coleoptera</taxon>
        <taxon>Polyphaga</taxon>
        <taxon>Cucujiformia</taxon>
        <taxon>Curculionidae</taxon>
        <taxon>Scolytinae</taxon>
        <taxon>Hypothenemus</taxon>
    </lineage>
</organism>
<name>A0ABD1F0B3_HYPHA</name>
<proteinExistence type="predicted"/>
<protein>
    <submittedName>
        <fullName evidence="2">Uncharacterized protein</fullName>
    </submittedName>
</protein>
<dbReference type="AlphaFoldDB" id="A0ABD1F0B3"/>
<dbReference type="Proteomes" id="UP001566132">
    <property type="component" value="Unassembled WGS sequence"/>
</dbReference>
<accession>A0ABD1F0B3</accession>
<evidence type="ECO:0000256" key="1">
    <source>
        <dbReference type="SAM" id="MobiDB-lite"/>
    </source>
</evidence>
<comment type="caution">
    <text evidence="2">The sequence shown here is derived from an EMBL/GenBank/DDBJ whole genome shotgun (WGS) entry which is preliminary data.</text>
</comment>
<evidence type="ECO:0000313" key="3">
    <source>
        <dbReference type="Proteomes" id="UP001566132"/>
    </source>
</evidence>
<feature type="compositionally biased region" description="Low complexity" evidence="1">
    <location>
        <begin position="69"/>
        <end position="79"/>
    </location>
</feature>
<keyword evidence="3" id="KW-1185">Reference proteome</keyword>
<sequence>MSIYMQNQMERDTFIVLSKTYPQKENLQPSVAYCEIEVGEPGTEDNEENTVNRDVESLDDLPGTQEFHSSCTSSISSLSNDQAGGFSITDTPDIMSLGRFSPDTKSSYEAPI</sequence>
<dbReference type="EMBL" id="JBDJPC010000004">
    <property type="protein sequence ID" value="KAL1506506.1"/>
    <property type="molecule type" value="Genomic_DNA"/>
</dbReference>
<reference evidence="2 3" key="1">
    <citation type="submission" date="2024-05" db="EMBL/GenBank/DDBJ databases">
        <title>Genetic variation in Jamaican populations of the coffee berry borer (Hypothenemus hampei).</title>
        <authorList>
            <person name="Errbii M."/>
            <person name="Myrie A."/>
        </authorList>
    </citation>
    <scope>NUCLEOTIDE SEQUENCE [LARGE SCALE GENOMIC DNA]</scope>
    <source>
        <strain evidence="2">JA-Hopewell-2020-01-JO</strain>
        <tissue evidence="2">Whole body</tissue>
    </source>
</reference>
<evidence type="ECO:0000313" key="2">
    <source>
        <dbReference type="EMBL" id="KAL1506506.1"/>
    </source>
</evidence>
<gene>
    <name evidence="2" type="ORF">ABEB36_005857</name>
</gene>
<feature type="region of interest" description="Disordered" evidence="1">
    <location>
        <begin position="58"/>
        <end position="92"/>
    </location>
</feature>